<reference evidence="2 3" key="1">
    <citation type="submission" date="2019-04" db="EMBL/GenBank/DDBJ databases">
        <title>Friends and foes A comparative genomics studyof 23 Aspergillus species from section Flavi.</title>
        <authorList>
            <consortium name="DOE Joint Genome Institute"/>
            <person name="Kjaerbolling I."/>
            <person name="Vesth T."/>
            <person name="Frisvad J.C."/>
            <person name="Nybo J.L."/>
            <person name="Theobald S."/>
            <person name="Kildgaard S."/>
            <person name="Isbrandt T."/>
            <person name="Kuo A."/>
            <person name="Sato A."/>
            <person name="Lyhne E.K."/>
            <person name="Kogle M.E."/>
            <person name="Wiebenga A."/>
            <person name="Kun R.S."/>
            <person name="Lubbers R.J."/>
            <person name="Makela M.R."/>
            <person name="Barry K."/>
            <person name="Chovatia M."/>
            <person name="Clum A."/>
            <person name="Daum C."/>
            <person name="Haridas S."/>
            <person name="He G."/>
            <person name="LaButti K."/>
            <person name="Lipzen A."/>
            <person name="Mondo S."/>
            <person name="Riley R."/>
            <person name="Salamov A."/>
            <person name="Simmons B.A."/>
            <person name="Magnuson J.K."/>
            <person name="Henrissat B."/>
            <person name="Mortensen U.H."/>
            <person name="Larsen T.O."/>
            <person name="Devries R.P."/>
            <person name="Grigoriev I.V."/>
            <person name="Machida M."/>
            <person name="Baker S.E."/>
            <person name="Andersen M.R."/>
        </authorList>
    </citation>
    <scope>NUCLEOTIDE SEQUENCE [LARGE SCALE GENOMIC DNA]</scope>
    <source>
        <strain evidence="2 3">IBT 29228</strain>
    </source>
</reference>
<name>A0A5N7B0W5_9EURO</name>
<evidence type="ECO:0000256" key="1">
    <source>
        <dbReference type="SAM" id="Phobius"/>
    </source>
</evidence>
<keyword evidence="1" id="KW-1133">Transmembrane helix</keyword>
<keyword evidence="1" id="KW-0472">Membrane</keyword>
<evidence type="ECO:0000313" key="2">
    <source>
        <dbReference type="EMBL" id="KAE8375674.1"/>
    </source>
</evidence>
<feature type="transmembrane region" description="Helical" evidence="1">
    <location>
        <begin position="33"/>
        <end position="54"/>
    </location>
</feature>
<keyword evidence="1" id="KW-0812">Transmembrane</keyword>
<accession>A0A5N7B0W5</accession>
<dbReference type="AlphaFoldDB" id="A0A5N7B0W5"/>
<dbReference type="OrthoDB" id="10531892at2759"/>
<proteinExistence type="predicted"/>
<gene>
    <name evidence="2" type="ORF">BDV26DRAFT_267269</name>
</gene>
<keyword evidence="3" id="KW-1185">Reference proteome</keyword>
<organism evidence="2 3">
    <name type="scientific">Aspergillus bertholletiae</name>
    <dbReference type="NCBI Taxonomy" id="1226010"/>
    <lineage>
        <taxon>Eukaryota</taxon>
        <taxon>Fungi</taxon>
        <taxon>Dikarya</taxon>
        <taxon>Ascomycota</taxon>
        <taxon>Pezizomycotina</taxon>
        <taxon>Eurotiomycetes</taxon>
        <taxon>Eurotiomycetidae</taxon>
        <taxon>Eurotiales</taxon>
        <taxon>Aspergillaceae</taxon>
        <taxon>Aspergillus</taxon>
        <taxon>Aspergillus subgen. Circumdati</taxon>
    </lineage>
</organism>
<protein>
    <submittedName>
        <fullName evidence="2">Uncharacterized protein</fullName>
    </submittedName>
</protein>
<dbReference type="Proteomes" id="UP000326198">
    <property type="component" value="Unassembled WGS sequence"/>
</dbReference>
<dbReference type="EMBL" id="ML736255">
    <property type="protein sequence ID" value="KAE8375674.1"/>
    <property type="molecule type" value="Genomic_DNA"/>
</dbReference>
<sequence length="80" mass="9079">MMNYSEVFISTFLSTLFLFAVSSFVPPPVLRQLIVFAIITSLPFLVCSLITLAVNHYTRSQARRTTSTQRLYPLSFGPPY</sequence>
<evidence type="ECO:0000313" key="3">
    <source>
        <dbReference type="Proteomes" id="UP000326198"/>
    </source>
</evidence>